<accession>A0ABR4NMB4</accession>
<evidence type="ECO:0000259" key="2">
    <source>
        <dbReference type="Pfam" id="PF06221"/>
    </source>
</evidence>
<evidence type="ECO:0000313" key="3">
    <source>
        <dbReference type="EMBL" id="KAL3228896.1"/>
    </source>
</evidence>
<feature type="region of interest" description="Disordered" evidence="1">
    <location>
        <begin position="95"/>
        <end position="162"/>
    </location>
</feature>
<proteinExistence type="predicted"/>
<sequence>MTRKEAIEYAIKEILSILPLEAEDIKTLCVQVLSSSSDSPDKIAESFMEILGHEELVFDFVIKFNELLKETATNNNQINTRNSTTEDEKISALSLTNDEQSSNQKKNISMTVTESDVATPKTTTNKNDQGRLISNYLDNASKSTKKNENSRKERTGPRKNKKIQSLEEIDDVVKLLEIEKENQDSNDYICNCQAKRHPLFELVPNCLSCGKIICVKEGLHLNNCSFCGVELIPVKERLEIMDYLNKERQEIQNKKDIVAPTIPKKKQNNTYKISTGMGKNMFDEHDKLMNFIERQQEREKKRKEVLQEQDSSSEVQSSNIEKNQELQDAQERLDRLLHFQETSTERTKIIDNASDFNMSGDIGVWGSAKERALLLKKQQRNLKKWEQLEKERNGRREKYVLNMNINTNGKVTMSEVVKDNIFKVDIEESVSDEDELREINAIKNLEQDIRKDRHSEVDNSLSNVWDYEKDMKKFTKPVYVPSNTGEETSVAEDENRNWKNRVQIPQDDDSLEQNILAVL</sequence>
<name>A0ABR4NMB4_9SACH</name>
<dbReference type="Pfam" id="PF06221">
    <property type="entry name" value="zf-C2HC5"/>
    <property type="match status" value="1"/>
</dbReference>
<dbReference type="EMBL" id="JBEVYD010000012">
    <property type="protein sequence ID" value="KAL3228896.1"/>
    <property type="molecule type" value="Genomic_DNA"/>
</dbReference>
<evidence type="ECO:0000256" key="1">
    <source>
        <dbReference type="SAM" id="MobiDB-lite"/>
    </source>
</evidence>
<organism evidence="3 4">
    <name type="scientific">Nakaseomyces bracarensis</name>
    <dbReference type="NCBI Taxonomy" id="273131"/>
    <lineage>
        <taxon>Eukaryota</taxon>
        <taxon>Fungi</taxon>
        <taxon>Dikarya</taxon>
        <taxon>Ascomycota</taxon>
        <taxon>Saccharomycotina</taxon>
        <taxon>Saccharomycetes</taxon>
        <taxon>Saccharomycetales</taxon>
        <taxon>Saccharomycetaceae</taxon>
        <taxon>Nakaseomyces</taxon>
    </lineage>
</organism>
<dbReference type="PANTHER" id="PTHR12963:SF4">
    <property type="entry name" value="ACTIVATING SIGNAL COINTEGRATOR 1"/>
    <property type="match status" value="1"/>
</dbReference>
<feature type="compositionally biased region" description="Polar residues" evidence="1">
    <location>
        <begin position="95"/>
        <end position="127"/>
    </location>
</feature>
<feature type="domain" description="TRIP4/RQT4 C2HC5-type zinc finger" evidence="2">
    <location>
        <begin position="188"/>
        <end position="240"/>
    </location>
</feature>
<dbReference type="Proteomes" id="UP001623330">
    <property type="component" value="Unassembled WGS sequence"/>
</dbReference>
<reference evidence="3 4" key="1">
    <citation type="submission" date="2024-05" db="EMBL/GenBank/DDBJ databases">
        <title>Long read based assembly of the Candida bracarensis genome reveals expanded adhesin content.</title>
        <authorList>
            <person name="Marcet-Houben M."/>
            <person name="Ksiezopolska E."/>
            <person name="Gabaldon T."/>
        </authorList>
    </citation>
    <scope>NUCLEOTIDE SEQUENCE [LARGE SCALE GENOMIC DNA]</scope>
    <source>
        <strain evidence="3 4">CBM6</strain>
    </source>
</reference>
<feature type="region of interest" description="Disordered" evidence="1">
    <location>
        <begin position="299"/>
        <end position="325"/>
    </location>
</feature>
<protein>
    <recommendedName>
        <fullName evidence="2">TRIP4/RQT4 C2HC5-type zinc finger domain-containing protein</fullName>
    </recommendedName>
</protein>
<dbReference type="InterPro" id="IPR039128">
    <property type="entry name" value="TRIP4-like"/>
</dbReference>
<feature type="compositionally biased region" description="Basic and acidic residues" evidence="1">
    <location>
        <begin position="145"/>
        <end position="156"/>
    </location>
</feature>
<feature type="compositionally biased region" description="Low complexity" evidence="1">
    <location>
        <begin position="308"/>
        <end position="318"/>
    </location>
</feature>
<gene>
    <name evidence="3" type="ORF">RNJ44_01983</name>
</gene>
<comment type="caution">
    <text evidence="3">The sequence shown here is derived from an EMBL/GenBank/DDBJ whole genome shotgun (WGS) entry which is preliminary data.</text>
</comment>
<dbReference type="InterPro" id="IPR009349">
    <property type="entry name" value="TRIP4/RQT4_C2HC5_Znf"/>
</dbReference>
<evidence type="ECO:0000313" key="4">
    <source>
        <dbReference type="Proteomes" id="UP001623330"/>
    </source>
</evidence>
<dbReference type="PANTHER" id="PTHR12963">
    <property type="entry name" value="THYROID RECEPTOR INTERACTING PROTEIN RELATED"/>
    <property type="match status" value="1"/>
</dbReference>
<keyword evidence="4" id="KW-1185">Reference proteome</keyword>